<keyword evidence="4" id="KW-1185">Reference proteome</keyword>
<dbReference type="InterPro" id="IPR041908">
    <property type="entry name" value="CtsR_C_sf"/>
</dbReference>
<dbReference type="Proteomes" id="UP000199584">
    <property type="component" value="Unassembled WGS sequence"/>
</dbReference>
<name>A0A1I6DV41_9FIRM</name>
<evidence type="ECO:0000313" key="3">
    <source>
        <dbReference type="EMBL" id="SFR09364.1"/>
    </source>
</evidence>
<dbReference type="AlphaFoldDB" id="A0A1I6DV41"/>
<dbReference type="EMBL" id="FOYM01000018">
    <property type="protein sequence ID" value="SFR09364.1"/>
    <property type="molecule type" value="Genomic_DNA"/>
</dbReference>
<evidence type="ECO:0000259" key="1">
    <source>
        <dbReference type="Pfam" id="PF05848"/>
    </source>
</evidence>
<evidence type="ECO:0000313" key="4">
    <source>
        <dbReference type="Proteomes" id="UP000199584"/>
    </source>
</evidence>
<dbReference type="InterPro" id="IPR040465">
    <property type="entry name" value="CtsR_N"/>
</dbReference>
<sequence>MTRSRSRRRGRGYRPRKITETWRVRFSAGGVQRNQMSSMANIIEKYLHRLIEQSEQKLVEIQRNELAEKFNCAPSQINYVLATRFTIERGYMVESRRGGGGYVRIVKVPLNADELDLVNEVVNLVGDRISERSATAILARLLEEQVIAPREAALVKAAISRNVLRIGLPARDQLRANILKAILITLFKNLK</sequence>
<organism evidence="3 4">
    <name type="scientific">Desulfoscipio geothermicus DSM 3669</name>
    <dbReference type="NCBI Taxonomy" id="1121426"/>
    <lineage>
        <taxon>Bacteria</taxon>
        <taxon>Bacillati</taxon>
        <taxon>Bacillota</taxon>
        <taxon>Clostridia</taxon>
        <taxon>Eubacteriales</taxon>
        <taxon>Desulfallaceae</taxon>
        <taxon>Desulfoscipio</taxon>
    </lineage>
</organism>
<dbReference type="InterPro" id="IPR041473">
    <property type="entry name" value="CtsR_C"/>
</dbReference>
<proteinExistence type="predicted"/>
<feature type="domain" description="CtsR C-terminal dimerization" evidence="2">
    <location>
        <begin position="114"/>
        <end position="183"/>
    </location>
</feature>
<dbReference type="Pfam" id="PF17727">
    <property type="entry name" value="CtsR_C"/>
    <property type="match status" value="1"/>
</dbReference>
<dbReference type="Gene3D" id="1.10.1200.150">
    <property type="entry name" value="Transcriptional regulator CtsR, C-terminal domain"/>
    <property type="match status" value="1"/>
</dbReference>
<dbReference type="InterPro" id="IPR041902">
    <property type="entry name" value="CtsR_N_sf"/>
</dbReference>
<dbReference type="Pfam" id="PF05848">
    <property type="entry name" value="CtsR"/>
    <property type="match status" value="1"/>
</dbReference>
<protein>
    <submittedName>
        <fullName evidence="3">Transcriptional regulator CtsR</fullName>
    </submittedName>
</protein>
<evidence type="ECO:0000259" key="2">
    <source>
        <dbReference type="Pfam" id="PF17727"/>
    </source>
</evidence>
<dbReference type="STRING" id="39060.SAMN05660706_11865"/>
<dbReference type="Gene3D" id="3.30.56.130">
    <property type="entry name" value="Transcriptional regulator CtsR, winged HTH domain"/>
    <property type="match status" value="1"/>
</dbReference>
<reference evidence="4" key="1">
    <citation type="submission" date="2016-10" db="EMBL/GenBank/DDBJ databases">
        <authorList>
            <person name="Varghese N."/>
            <person name="Submissions S."/>
        </authorList>
    </citation>
    <scope>NUCLEOTIDE SEQUENCE [LARGE SCALE GENOMIC DNA]</scope>
    <source>
        <strain evidence="4">DSM 3669</strain>
    </source>
</reference>
<accession>A0A1I6DV41</accession>
<feature type="domain" description="CtsR N-terminal HTH" evidence="1">
    <location>
        <begin position="38"/>
        <end position="108"/>
    </location>
</feature>
<gene>
    <name evidence="3" type="ORF">SAMN05660706_11865</name>
</gene>